<evidence type="ECO:0000256" key="1">
    <source>
        <dbReference type="SAM" id="MobiDB-lite"/>
    </source>
</evidence>
<evidence type="ECO:0000313" key="3">
    <source>
        <dbReference type="Proteomes" id="UP000265520"/>
    </source>
</evidence>
<keyword evidence="3" id="KW-1185">Reference proteome</keyword>
<name>A0A392W2Q3_9FABA</name>
<dbReference type="AlphaFoldDB" id="A0A392W2Q3"/>
<feature type="non-terminal residue" evidence="2">
    <location>
        <position position="1"/>
    </location>
</feature>
<comment type="caution">
    <text evidence="2">The sequence shown here is derived from an EMBL/GenBank/DDBJ whole genome shotgun (WGS) entry which is preliminary data.</text>
</comment>
<sequence>CDFVNTDGGEQDGGEKEGGGSVSCKCCDTE</sequence>
<feature type="region of interest" description="Disordered" evidence="1">
    <location>
        <begin position="1"/>
        <end position="22"/>
    </location>
</feature>
<organism evidence="2 3">
    <name type="scientific">Trifolium medium</name>
    <dbReference type="NCBI Taxonomy" id="97028"/>
    <lineage>
        <taxon>Eukaryota</taxon>
        <taxon>Viridiplantae</taxon>
        <taxon>Streptophyta</taxon>
        <taxon>Embryophyta</taxon>
        <taxon>Tracheophyta</taxon>
        <taxon>Spermatophyta</taxon>
        <taxon>Magnoliopsida</taxon>
        <taxon>eudicotyledons</taxon>
        <taxon>Gunneridae</taxon>
        <taxon>Pentapetalae</taxon>
        <taxon>rosids</taxon>
        <taxon>fabids</taxon>
        <taxon>Fabales</taxon>
        <taxon>Fabaceae</taxon>
        <taxon>Papilionoideae</taxon>
        <taxon>50 kb inversion clade</taxon>
        <taxon>NPAAA clade</taxon>
        <taxon>Hologalegina</taxon>
        <taxon>IRL clade</taxon>
        <taxon>Trifolieae</taxon>
        <taxon>Trifolium</taxon>
    </lineage>
</organism>
<dbReference type="Proteomes" id="UP000265520">
    <property type="component" value="Unassembled WGS sequence"/>
</dbReference>
<accession>A0A392W2Q3</accession>
<proteinExistence type="predicted"/>
<dbReference type="EMBL" id="LXQA011330867">
    <property type="protein sequence ID" value="MCI93501.1"/>
    <property type="molecule type" value="Genomic_DNA"/>
</dbReference>
<evidence type="ECO:0000313" key="2">
    <source>
        <dbReference type="EMBL" id="MCI93501.1"/>
    </source>
</evidence>
<protein>
    <submittedName>
        <fullName evidence="2">Uncharacterized protein</fullName>
    </submittedName>
</protein>
<reference evidence="2 3" key="1">
    <citation type="journal article" date="2018" name="Front. Plant Sci.">
        <title>Red Clover (Trifolium pratense) and Zigzag Clover (T. medium) - A Picture of Genomic Similarities and Differences.</title>
        <authorList>
            <person name="Dluhosova J."/>
            <person name="Istvanek J."/>
            <person name="Nedelnik J."/>
            <person name="Repkova J."/>
        </authorList>
    </citation>
    <scope>NUCLEOTIDE SEQUENCE [LARGE SCALE GENOMIC DNA]</scope>
    <source>
        <strain evidence="3">cv. 10/8</strain>
        <tissue evidence="2">Leaf</tissue>
    </source>
</reference>